<dbReference type="PROSITE" id="PS50949">
    <property type="entry name" value="HTH_GNTR"/>
    <property type="match status" value="1"/>
</dbReference>
<dbReference type="Proteomes" id="UP000199658">
    <property type="component" value="Unassembled WGS sequence"/>
</dbReference>
<dbReference type="EMBL" id="FOYO01000001">
    <property type="protein sequence ID" value="SFR54084.1"/>
    <property type="molecule type" value="Genomic_DNA"/>
</dbReference>
<evidence type="ECO:0000259" key="4">
    <source>
        <dbReference type="PROSITE" id="PS50949"/>
    </source>
</evidence>
<reference evidence="6" key="1">
    <citation type="submission" date="2016-10" db="EMBL/GenBank/DDBJ databases">
        <authorList>
            <person name="Varghese N."/>
            <person name="Submissions S."/>
        </authorList>
    </citation>
    <scope>NUCLEOTIDE SEQUENCE [LARGE SCALE GENOMIC DNA]</scope>
    <source>
        <strain evidence="6">DSM 26921</strain>
    </source>
</reference>
<dbReference type="SUPFAM" id="SSF46785">
    <property type="entry name" value="Winged helix' DNA-binding domain"/>
    <property type="match status" value="1"/>
</dbReference>
<dbReference type="InterPro" id="IPR011711">
    <property type="entry name" value="GntR_C"/>
</dbReference>
<dbReference type="Pfam" id="PF07729">
    <property type="entry name" value="FCD"/>
    <property type="match status" value="1"/>
</dbReference>
<protein>
    <submittedName>
        <fullName evidence="5">Transcriptional regulator, GntR family</fullName>
    </submittedName>
</protein>
<dbReference type="Pfam" id="PF00392">
    <property type="entry name" value="GntR"/>
    <property type="match status" value="1"/>
</dbReference>
<dbReference type="STRING" id="670154.SAMN04488002_3035"/>
<evidence type="ECO:0000313" key="6">
    <source>
        <dbReference type="Proteomes" id="UP000199658"/>
    </source>
</evidence>
<keyword evidence="3" id="KW-0804">Transcription</keyword>
<dbReference type="InterPro" id="IPR000524">
    <property type="entry name" value="Tscrpt_reg_HTH_GntR"/>
</dbReference>
<evidence type="ECO:0000256" key="3">
    <source>
        <dbReference type="ARBA" id="ARBA00023163"/>
    </source>
</evidence>
<dbReference type="RefSeq" id="WP_245781004.1">
    <property type="nucleotide sequence ID" value="NZ_FOYO01000001.1"/>
</dbReference>
<keyword evidence="6" id="KW-1185">Reference proteome</keyword>
<dbReference type="Gene3D" id="1.10.10.10">
    <property type="entry name" value="Winged helix-like DNA-binding domain superfamily/Winged helix DNA-binding domain"/>
    <property type="match status" value="1"/>
</dbReference>
<keyword evidence="2" id="KW-0238">DNA-binding</keyword>
<dbReference type="InterPro" id="IPR036390">
    <property type="entry name" value="WH_DNA-bd_sf"/>
</dbReference>
<dbReference type="SMART" id="SM00895">
    <property type="entry name" value="FCD"/>
    <property type="match status" value="1"/>
</dbReference>
<feature type="domain" description="HTH gntR-type" evidence="4">
    <location>
        <begin position="15"/>
        <end position="82"/>
    </location>
</feature>
<dbReference type="PANTHER" id="PTHR43537:SF45">
    <property type="entry name" value="GNTR FAMILY REGULATORY PROTEIN"/>
    <property type="match status" value="1"/>
</dbReference>
<organism evidence="5 6">
    <name type="scientific">Litoreibacter janthinus</name>
    <dbReference type="NCBI Taxonomy" id="670154"/>
    <lineage>
        <taxon>Bacteria</taxon>
        <taxon>Pseudomonadati</taxon>
        <taxon>Pseudomonadota</taxon>
        <taxon>Alphaproteobacteria</taxon>
        <taxon>Rhodobacterales</taxon>
        <taxon>Roseobacteraceae</taxon>
        <taxon>Litoreibacter</taxon>
    </lineage>
</organism>
<evidence type="ECO:0000256" key="2">
    <source>
        <dbReference type="ARBA" id="ARBA00023125"/>
    </source>
</evidence>
<evidence type="ECO:0000313" key="5">
    <source>
        <dbReference type="EMBL" id="SFR54084.1"/>
    </source>
</evidence>
<dbReference type="GO" id="GO:0003700">
    <property type="term" value="F:DNA-binding transcription factor activity"/>
    <property type="evidence" value="ECO:0007669"/>
    <property type="project" value="InterPro"/>
</dbReference>
<evidence type="ECO:0000256" key="1">
    <source>
        <dbReference type="ARBA" id="ARBA00023015"/>
    </source>
</evidence>
<dbReference type="PANTHER" id="PTHR43537">
    <property type="entry name" value="TRANSCRIPTIONAL REGULATOR, GNTR FAMILY"/>
    <property type="match status" value="1"/>
</dbReference>
<dbReference type="CDD" id="cd07377">
    <property type="entry name" value="WHTH_GntR"/>
    <property type="match status" value="1"/>
</dbReference>
<dbReference type="Gene3D" id="1.20.120.530">
    <property type="entry name" value="GntR ligand-binding domain-like"/>
    <property type="match status" value="1"/>
</dbReference>
<keyword evidence="1" id="KW-0805">Transcription regulation</keyword>
<name>A0A1I6HIA4_9RHOB</name>
<dbReference type="AlphaFoldDB" id="A0A1I6HIA4"/>
<proteinExistence type="predicted"/>
<dbReference type="GO" id="GO:0003677">
    <property type="term" value="F:DNA binding"/>
    <property type="evidence" value="ECO:0007669"/>
    <property type="project" value="UniProtKB-KW"/>
</dbReference>
<gene>
    <name evidence="5" type="ORF">SAMN04488002_3035</name>
</gene>
<dbReference type="SMART" id="SM00345">
    <property type="entry name" value="HTH_GNTR"/>
    <property type="match status" value="1"/>
</dbReference>
<accession>A0A1I6HIA4</accession>
<dbReference type="SUPFAM" id="SSF48008">
    <property type="entry name" value="GntR ligand-binding domain-like"/>
    <property type="match status" value="1"/>
</dbReference>
<dbReference type="InterPro" id="IPR036388">
    <property type="entry name" value="WH-like_DNA-bd_sf"/>
</dbReference>
<dbReference type="InterPro" id="IPR008920">
    <property type="entry name" value="TF_FadR/GntR_C"/>
</dbReference>
<sequence>MPMPDHTLDINGLDGPLGQRVYSALRTGILEMALKPGEVLRKGALCDQLGVSRSPVAEALGRLSSDGLVDIIPQSATRVSQFSLAELLEEHFLREAVEVAAVARVANERTDEQLTRLSRNLRYQTLLIEDEDFQGFFEADLEFHELILSFTGFPKVNQVAEEMTLQLRRARKLILPEPGRPAQAVAEHQEIFKAIEAKDVDAARSTMAQHLRQMTKRIVPLEREHPEYFRTT</sequence>